<evidence type="ECO:0000313" key="5">
    <source>
        <dbReference type="EMBL" id="MET4575041.1"/>
    </source>
</evidence>
<dbReference type="InterPro" id="IPR046433">
    <property type="entry name" value="ActCoA_hydro"/>
</dbReference>
<reference evidence="5 6" key="1">
    <citation type="submission" date="2024-06" db="EMBL/GenBank/DDBJ databases">
        <title>Sorghum-associated microbial communities from plants grown in Nebraska, USA.</title>
        <authorList>
            <person name="Schachtman D."/>
        </authorList>
    </citation>
    <scope>NUCLEOTIDE SEQUENCE [LARGE SCALE GENOMIC DNA]</scope>
    <source>
        <strain evidence="5 6">2709</strain>
    </source>
</reference>
<evidence type="ECO:0000259" key="4">
    <source>
        <dbReference type="Pfam" id="PF13336"/>
    </source>
</evidence>
<dbReference type="InterPro" id="IPR026888">
    <property type="entry name" value="AcetylCoA_hyd_C"/>
</dbReference>
<dbReference type="EMBL" id="JBEPSH010000001">
    <property type="protein sequence ID" value="MET4575041.1"/>
    <property type="molecule type" value="Genomic_DNA"/>
</dbReference>
<dbReference type="SUPFAM" id="SSF100950">
    <property type="entry name" value="NagB/RpiA/CoA transferase-like"/>
    <property type="match status" value="2"/>
</dbReference>
<dbReference type="PANTHER" id="PTHR21432:SF20">
    <property type="entry name" value="ACETYL-COA HYDROLASE"/>
    <property type="match status" value="1"/>
</dbReference>
<dbReference type="Gene3D" id="3.40.1080.20">
    <property type="entry name" value="Acetyl-CoA hydrolase/transferase C-terminal domain"/>
    <property type="match status" value="1"/>
</dbReference>
<evidence type="ECO:0000256" key="2">
    <source>
        <dbReference type="ARBA" id="ARBA00022679"/>
    </source>
</evidence>
<dbReference type="Pfam" id="PF13336">
    <property type="entry name" value="AcetylCoA_hyd_C"/>
    <property type="match status" value="1"/>
</dbReference>
<keyword evidence="2" id="KW-0808">Transferase</keyword>
<evidence type="ECO:0000259" key="3">
    <source>
        <dbReference type="Pfam" id="PF02550"/>
    </source>
</evidence>
<comment type="caution">
    <text evidence="5">The sequence shown here is derived from an EMBL/GenBank/DDBJ whole genome shotgun (WGS) entry which is preliminary data.</text>
</comment>
<dbReference type="GO" id="GO:0016787">
    <property type="term" value="F:hydrolase activity"/>
    <property type="evidence" value="ECO:0007669"/>
    <property type="project" value="UniProtKB-KW"/>
</dbReference>
<keyword evidence="5" id="KW-0378">Hydrolase</keyword>
<dbReference type="Gene3D" id="3.30.750.70">
    <property type="entry name" value="4-hydroxybutyrate coenzyme like domains"/>
    <property type="match status" value="1"/>
</dbReference>
<proteinExistence type="inferred from homology"/>
<dbReference type="Pfam" id="PF02550">
    <property type="entry name" value="AcetylCoA_hydro"/>
    <property type="match status" value="1"/>
</dbReference>
<dbReference type="Gene3D" id="3.40.1080.10">
    <property type="entry name" value="Glutaconate Coenzyme A-transferase"/>
    <property type="match status" value="1"/>
</dbReference>
<evidence type="ECO:0000256" key="1">
    <source>
        <dbReference type="ARBA" id="ARBA00009632"/>
    </source>
</evidence>
<protein>
    <submittedName>
        <fullName evidence="5">Acyl-CoA hydrolase</fullName>
    </submittedName>
</protein>
<feature type="domain" description="Acetyl-CoA hydrolase/transferase N-terminal" evidence="3">
    <location>
        <begin position="83"/>
        <end position="171"/>
    </location>
</feature>
<comment type="similarity">
    <text evidence="1">Belongs to the acetyl-CoA hydrolase/transferase family.</text>
</comment>
<sequence>MKQISLTQLRFAELLVPGDVIAWPQGPGEPLALTERLVEQRAELSRPALQFGLTQSPTLRPELAEHFDFRALNGAGTSRRVTALADIIPCQISTMPALLRSGRLRVDVALIQVRPLPSGGFTTGVIADFTQAMIERARVVVALLNPSLPLMGGDACVDESDIDWLVDGDSRIIDMPDPAPSSVELEVAARVAALIPNRATVQLGIGTLPAAVAKYLNHHQELGVHSGVVSDVLVDLVEQGIVTNAYKGADVGRTVTGGLFGTQRLRDFAEQSKLVELCNAGYTHQISTAQSLSAFHSINSVIEMDLSGQANAEIAGGRYLGAIGGLVDFIRAGTVSPGGQSILAFPSTTPDGKNSRIVASLGNRPVTVPRVEVDVVVTEHGVAHLRGCSLTERAKRLLAIAHPDHRESLERALRASDQASNPA</sequence>
<evidence type="ECO:0000313" key="6">
    <source>
        <dbReference type="Proteomes" id="UP001549320"/>
    </source>
</evidence>
<name>A0ABV2Q1Z9_9BURK</name>
<dbReference type="InterPro" id="IPR037171">
    <property type="entry name" value="NagB/RpiA_transferase-like"/>
</dbReference>
<accession>A0ABV2Q1Z9</accession>
<dbReference type="InterPro" id="IPR038460">
    <property type="entry name" value="AcetylCoA_hyd_C_sf"/>
</dbReference>
<feature type="domain" description="Acetyl-CoA hydrolase/transferase C-terminal" evidence="4">
    <location>
        <begin position="261"/>
        <end position="412"/>
    </location>
</feature>
<keyword evidence="6" id="KW-1185">Reference proteome</keyword>
<dbReference type="PANTHER" id="PTHR21432">
    <property type="entry name" value="ACETYL-COA HYDROLASE-RELATED"/>
    <property type="match status" value="1"/>
</dbReference>
<dbReference type="Proteomes" id="UP001549320">
    <property type="component" value="Unassembled WGS sequence"/>
</dbReference>
<dbReference type="InterPro" id="IPR003702">
    <property type="entry name" value="ActCoA_hydro_N"/>
</dbReference>
<gene>
    <name evidence="5" type="ORF">ABIE13_000138</name>
</gene>
<organism evidence="5 6">
    <name type="scientific">Ottowia thiooxydans</name>
    <dbReference type="NCBI Taxonomy" id="219182"/>
    <lineage>
        <taxon>Bacteria</taxon>
        <taxon>Pseudomonadati</taxon>
        <taxon>Pseudomonadota</taxon>
        <taxon>Betaproteobacteria</taxon>
        <taxon>Burkholderiales</taxon>
        <taxon>Comamonadaceae</taxon>
        <taxon>Ottowia</taxon>
    </lineage>
</organism>
<dbReference type="RefSeq" id="WP_354440268.1">
    <property type="nucleotide sequence ID" value="NZ_JBEPSH010000001.1"/>
</dbReference>